<dbReference type="Pfam" id="PF00133">
    <property type="entry name" value="tRNA-synt_1"/>
    <property type="match status" value="1"/>
</dbReference>
<evidence type="ECO:0000313" key="14">
    <source>
        <dbReference type="EMBL" id="SVA15666.1"/>
    </source>
</evidence>
<keyword evidence="4" id="KW-0436">Ligase</keyword>
<protein>
    <recommendedName>
        <fullName evidence="2">leucine--tRNA ligase</fullName>
        <ecNumber evidence="2">6.1.1.4</ecNumber>
    </recommendedName>
</protein>
<feature type="domain" description="Methionyl/Valyl/Leucyl/Isoleucyl-tRNA synthetase anticodon-binding" evidence="11">
    <location>
        <begin position="686"/>
        <end position="798"/>
    </location>
</feature>
<dbReference type="CDD" id="cd07958">
    <property type="entry name" value="Anticodon_Ia_Leu_BEm"/>
    <property type="match status" value="1"/>
</dbReference>
<proteinExistence type="inferred from homology"/>
<dbReference type="GO" id="GO:0005829">
    <property type="term" value="C:cytosol"/>
    <property type="evidence" value="ECO:0007669"/>
    <property type="project" value="TreeGrafter"/>
</dbReference>
<dbReference type="HAMAP" id="MF_00049_B">
    <property type="entry name" value="Leu_tRNA_synth_B"/>
    <property type="match status" value="1"/>
</dbReference>
<dbReference type="InterPro" id="IPR025709">
    <property type="entry name" value="Leu_tRNA-synth_edit"/>
</dbReference>
<evidence type="ECO:0000256" key="3">
    <source>
        <dbReference type="ARBA" id="ARBA00022490"/>
    </source>
</evidence>
<dbReference type="Pfam" id="PF13603">
    <property type="entry name" value="tRNA-synt_1_2"/>
    <property type="match status" value="1"/>
</dbReference>
<evidence type="ECO:0000256" key="8">
    <source>
        <dbReference type="ARBA" id="ARBA00023146"/>
    </source>
</evidence>
<dbReference type="FunFam" id="3.40.50.620:FF:000056">
    <property type="entry name" value="Leucine--tRNA ligase"/>
    <property type="match status" value="1"/>
</dbReference>
<dbReference type="Gene3D" id="3.40.50.620">
    <property type="entry name" value="HUPs"/>
    <property type="match status" value="2"/>
</dbReference>
<dbReference type="PRINTS" id="PR00985">
    <property type="entry name" value="TRNASYNTHLEU"/>
</dbReference>
<name>A0A381THT3_9ZZZZ</name>
<dbReference type="CDD" id="cd00812">
    <property type="entry name" value="LeuRS_core"/>
    <property type="match status" value="1"/>
</dbReference>
<keyword evidence="3" id="KW-0963">Cytoplasm</keyword>
<dbReference type="PANTHER" id="PTHR43740">
    <property type="entry name" value="LEUCYL-TRNA SYNTHETASE"/>
    <property type="match status" value="1"/>
</dbReference>
<dbReference type="InterPro" id="IPR015413">
    <property type="entry name" value="Methionyl/Leucyl_tRNA_Synth"/>
</dbReference>
<gene>
    <name evidence="14" type="ORF">METZ01_LOCUS68520</name>
</gene>
<sequence>MAGYDHLTIEKKWQSYWRDNDTFLTRDDRSLPKYYVLDMFPYPSGVGLHVGHPKGYVATDVMARARRMMGYNVLRVMGWDSFGLPSERQAVREGIGPREVTERNIATFKDQLTSLGLSYDWSREFATSDPEYYKWTQWIFLKLFERGLAYEEDVPVNWCPALGTVLANEEVKDGVYIETGDPVERRSMRQWMLRITEYADKLLDGLDALDWPEGIKESQRNWIGRSEGAAVVFPIQDSDTSIEVFTTRPDTLFGCTYLVLAPEHPLVSSVVSPEHKETVSAYCEQARRRSERDRTAEAVDVEKTGVFSGSFCINPVNGEAVPIWVADYVLATYGTGAVYACPAHDERDYAFATRFDLPIIEVVQGGDVSRSAYTGEGSHINSDFLDGLDVATAKQTVIAWLEDQGLGSGQVNYRLRDWLFSRQRYWGEPIPVVHSEDGKVSGISESELPVTLPELDEYRPTDDGRPPLARAQEWVEMEDPETGRRLIRETNTMPQWAGSCWYYLRFINPKRDDVAWDPEDENYWMPVDLYVGGAEHATLHLLYARFWHRVLYDIGVVSTPEPFQALFNQGMIHATSYRDTRGKYYYENEVENRDGGWRALEDGRAIDANREKMSKSKYNVVNPEDMCREYGADSLRLYELFMGPLEDGGDWDTNGVAGCRRFLDRAWRVFEEGKLTDEEIDGSELERALHIAIRNVTDAVDSKRFNTAISDMMVFVNEATRAAAVPRSWYAAFVTILAPFAPHVAEELWHVLGHQDSITYTTWPTFDESKIRTETIEIAVQVNGKLRATLNVDADAAAEDVVAAAKAQPNVQKFIDGKAIRKEIVVPSRLVNLVV</sequence>
<dbReference type="EMBL" id="UINC01004618">
    <property type="protein sequence ID" value="SVA15666.1"/>
    <property type="molecule type" value="Genomic_DNA"/>
</dbReference>
<dbReference type="GO" id="GO:0005739">
    <property type="term" value="C:mitochondrion"/>
    <property type="evidence" value="ECO:0007669"/>
    <property type="project" value="UniProtKB-ARBA"/>
</dbReference>
<feature type="domain" description="Aminoacyl-tRNA synthetase class Ia" evidence="10">
    <location>
        <begin position="605"/>
        <end position="638"/>
    </location>
</feature>
<dbReference type="GO" id="GO:0005524">
    <property type="term" value="F:ATP binding"/>
    <property type="evidence" value="ECO:0007669"/>
    <property type="project" value="UniProtKB-KW"/>
</dbReference>
<comment type="catalytic activity">
    <reaction evidence="9">
        <text>tRNA(Leu) + L-leucine + ATP = L-leucyl-tRNA(Leu) + AMP + diphosphate</text>
        <dbReference type="Rhea" id="RHEA:11688"/>
        <dbReference type="Rhea" id="RHEA-COMP:9613"/>
        <dbReference type="Rhea" id="RHEA-COMP:9622"/>
        <dbReference type="ChEBI" id="CHEBI:30616"/>
        <dbReference type="ChEBI" id="CHEBI:33019"/>
        <dbReference type="ChEBI" id="CHEBI:57427"/>
        <dbReference type="ChEBI" id="CHEBI:78442"/>
        <dbReference type="ChEBI" id="CHEBI:78494"/>
        <dbReference type="ChEBI" id="CHEBI:456215"/>
        <dbReference type="EC" id="6.1.1.4"/>
    </reaction>
</comment>
<evidence type="ECO:0000256" key="1">
    <source>
        <dbReference type="ARBA" id="ARBA00005594"/>
    </source>
</evidence>
<dbReference type="NCBIfam" id="TIGR00396">
    <property type="entry name" value="leuS_bact"/>
    <property type="match status" value="1"/>
</dbReference>
<dbReference type="GO" id="GO:0004823">
    <property type="term" value="F:leucine-tRNA ligase activity"/>
    <property type="evidence" value="ECO:0007669"/>
    <property type="project" value="UniProtKB-EC"/>
</dbReference>
<evidence type="ECO:0000256" key="6">
    <source>
        <dbReference type="ARBA" id="ARBA00022840"/>
    </source>
</evidence>
<dbReference type="SUPFAM" id="SSF50677">
    <property type="entry name" value="ValRS/IleRS/LeuRS editing domain"/>
    <property type="match status" value="1"/>
</dbReference>
<dbReference type="InterPro" id="IPR014729">
    <property type="entry name" value="Rossmann-like_a/b/a_fold"/>
</dbReference>
<evidence type="ECO:0000259" key="13">
    <source>
        <dbReference type="Pfam" id="PF13603"/>
    </source>
</evidence>
<keyword evidence="6" id="KW-0067">ATP-binding</keyword>
<dbReference type="GO" id="GO:0002161">
    <property type="term" value="F:aminoacyl-tRNA deacylase activity"/>
    <property type="evidence" value="ECO:0007669"/>
    <property type="project" value="InterPro"/>
</dbReference>
<evidence type="ECO:0000259" key="11">
    <source>
        <dbReference type="Pfam" id="PF08264"/>
    </source>
</evidence>
<feature type="domain" description="Leucyl-tRNA synthetase editing" evidence="13">
    <location>
        <begin position="220"/>
        <end position="402"/>
    </location>
</feature>
<accession>A0A381THT3</accession>
<dbReference type="Gene3D" id="1.10.730.10">
    <property type="entry name" value="Isoleucyl-tRNA Synthetase, Domain 1"/>
    <property type="match status" value="2"/>
</dbReference>
<dbReference type="InterPro" id="IPR009080">
    <property type="entry name" value="tRNAsynth_Ia_anticodon-bd"/>
</dbReference>
<keyword evidence="8" id="KW-0030">Aminoacyl-tRNA synthetase</keyword>
<evidence type="ECO:0000256" key="9">
    <source>
        <dbReference type="ARBA" id="ARBA00047469"/>
    </source>
</evidence>
<evidence type="ECO:0000259" key="12">
    <source>
        <dbReference type="Pfam" id="PF09334"/>
    </source>
</evidence>
<keyword evidence="7" id="KW-0648">Protein biosynthesis</keyword>
<dbReference type="InterPro" id="IPR009008">
    <property type="entry name" value="Val/Leu/Ile-tRNA-synth_edit"/>
</dbReference>
<reference evidence="14" key="1">
    <citation type="submission" date="2018-05" db="EMBL/GenBank/DDBJ databases">
        <authorList>
            <person name="Lanie J.A."/>
            <person name="Ng W.-L."/>
            <person name="Kazmierczak K.M."/>
            <person name="Andrzejewski T.M."/>
            <person name="Davidsen T.M."/>
            <person name="Wayne K.J."/>
            <person name="Tettelin H."/>
            <person name="Glass J.I."/>
            <person name="Rusch D."/>
            <person name="Podicherti R."/>
            <person name="Tsui H.-C.T."/>
            <person name="Winkler M.E."/>
        </authorList>
    </citation>
    <scope>NUCLEOTIDE SEQUENCE</scope>
</reference>
<dbReference type="GO" id="GO:0006429">
    <property type="term" value="P:leucyl-tRNA aminoacylation"/>
    <property type="evidence" value="ECO:0007669"/>
    <property type="project" value="InterPro"/>
</dbReference>
<evidence type="ECO:0000256" key="7">
    <source>
        <dbReference type="ARBA" id="ARBA00022917"/>
    </source>
</evidence>
<dbReference type="InterPro" id="IPR002300">
    <property type="entry name" value="aa-tRNA-synth_Ia"/>
</dbReference>
<evidence type="ECO:0000256" key="5">
    <source>
        <dbReference type="ARBA" id="ARBA00022741"/>
    </source>
</evidence>
<dbReference type="FunFam" id="1.10.730.10:FF:000011">
    <property type="entry name" value="Leucine--tRNA ligase chloroplastic/mitochondrial"/>
    <property type="match status" value="1"/>
</dbReference>
<organism evidence="14">
    <name type="scientific">marine metagenome</name>
    <dbReference type="NCBI Taxonomy" id="408172"/>
    <lineage>
        <taxon>unclassified sequences</taxon>
        <taxon>metagenomes</taxon>
        <taxon>ecological metagenomes</taxon>
    </lineage>
</organism>
<dbReference type="PANTHER" id="PTHR43740:SF2">
    <property type="entry name" value="LEUCINE--TRNA LIGASE, MITOCHONDRIAL"/>
    <property type="match status" value="1"/>
</dbReference>
<dbReference type="InterPro" id="IPR013155">
    <property type="entry name" value="M/V/L/I-tRNA-synth_anticd-bd"/>
</dbReference>
<dbReference type="EC" id="6.1.1.4" evidence="2"/>
<dbReference type="FunFam" id="3.40.50.620:FF:000077">
    <property type="entry name" value="Leucine--tRNA ligase"/>
    <property type="match status" value="1"/>
</dbReference>
<evidence type="ECO:0000259" key="10">
    <source>
        <dbReference type="Pfam" id="PF00133"/>
    </source>
</evidence>
<dbReference type="SUPFAM" id="SSF52374">
    <property type="entry name" value="Nucleotidylyl transferase"/>
    <property type="match status" value="1"/>
</dbReference>
<dbReference type="Pfam" id="PF09334">
    <property type="entry name" value="tRNA-synt_1g"/>
    <property type="match status" value="1"/>
</dbReference>
<dbReference type="FunFam" id="3.10.20.590:FF:000001">
    <property type="entry name" value="Leucine--tRNA ligase"/>
    <property type="match status" value="1"/>
</dbReference>
<evidence type="ECO:0000256" key="2">
    <source>
        <dbReference type="ARBA" id="ARBA00013164"/>
    </source>
</evidence>
<comment type="similarity">
    <text evidence="1">Belongs to the class-I aminoacyl-tRNA synthetase family.</text>
</comment>
<keyword evidence="5" id="KW-0547">Nucleotide-binding</keyword>
<evidence type="ECO:0000256" key="4">
    <source>
        <dbReference type="ARBA" id="ARBA00022598"/>
    </source>
</evidence>
<feature type="domain" description="Methionyl/Leucyl tRNA synthetase" evidence="12">
    <location>
        <begin position="39"/>
        <end position="172"/>
    </location>
</feature>
<dbReference type="InterPro" id="IPR002302">
    <property type="entry name" value="Leu-tRNA-ligase"/>
</dbReference>
<dbReference type="SUPFAM" id="SSF47323">
    <property type="entry name" value="Anticodon-binding domain of a subclass of class I aminoacyl-tRNA synthetases"/>
    <property type="match status" value="1"/>
</dbReference>
<dbReference type="AlphaFoldDB" id="A0A381THT3"/>
<dbReference type="Pfam" id="PF08264">
    <property type="entry name" value="Anticodon_1"/>
    <property type="match status" value="1"/>
</dbReference>